<dbReference type="EnsemblPlants" id="AET6Gv20585400.2">
    <property type="protein sequence ID" value="AET6Gv20585400.2"/>
    <property type="gene ID" value="AET6Gv20585400"/>
</dbReference>
<evidence type="ECO:0000313" key="3">
    <source>
        <dbReference type="Proteomes" id="UP000015105"/>
    </source>
</evidence>
<reference evidence="2" key="4">
    <citation type="submission" date="2019-03" db="UniProtKB">
        <authorList>
            <consortium name="EnsemblPlants"/>
        </authorList>
    </citation>
    <scope>IDENTIFICATION</scope>
</reference>
<dbReference type="AlphaFoldDB" id="A0A453P2N8"/>
<evidence type="ECO:0000256" key="1">
    <source>
        <dbReference type="SAM" id="MobiDB-lite"/>
    </source>
</evidence>
<keyword evidence="3" id="KW-1185">Reference proteome</keyword>
<name>A0A453P2N8_AEGTS</name>
<evidence type="ECO:0000313" key="2">
    <source>
        <dbReference type="EnsemblPlants" id="AET6Gv20585400.2"/>
    </source>
</evidence>
<dbReference type="Gramene" id="AET6Gv20585400.2">
    <property type="protein sequence ID" value="AET6Gv20585400.2"/>
    <property type="gene ID" value="AET6Gv20585400"/>
</dbReference>
<reference evidence="2" key="3">
    <citation type="journal article" date="2017" name="Nature">
        <title>Genome sequence of the progenitor of the wheat D genome Aegilops tauschii.</title>
        <authorList>
            <person name="Luo M.C."/>
            <person name="Gu Y.Q."/>
            <person name="Puiu D."/>
            <person name="Wang H."/>
            <person name="Twardziok S.O."/>
            <person name="Deal K.R."/>
            <person name="Huo N."/>
            <person name="Zhu T."/>
            <person name="Wang L."/>
            <person name="Wang Y."/>
            <person name="McGuire P.E."/>
            <person name="Liu S."/>
            <person name="Long H."/>
            <person name="Ramasamy R.K."/>
            <person name="Rodriguez J.C."/>
            <person name="Van S.L."/>
            <person name="Yuan L."/>
            <person name="Wang Z."/>
            <person name="Xia Z."/>
            <person name="Xiao L."/>
            <person name="Anderson O.D."/>
            <person name="Ouyang S."/>
            <person name="Liang Y."/>
            <person name="Zimin A.V."/>
            <person name="Pertea G."/>
            <person name="Qi P."/>
            <person name="Bennetzen J.L."/>
            <person name="Dai X."/>
            <person name="Dawson M.W."/>
            <person name="Muller H.G."/>
            <person name="Kugler K."/>
            <person name="Rivarola-Duarte L."/>
            <person name="Spannagl M."/>
            <person name="Mayer K.F.X."/>
            <person name="Lu F.H."/>
            <person name="Bevan M.W."/>
            <person name="Leroy P."/>
            <person name="Li P."/>
            <person name="You F.M."/>
            <person name="Sun Q."/>
            <person name="Liu Z."/>
            <person name="Lyons E."/>
            <person name="Wicker T."/>
            <person name="Salzberg S.L."/>
            <person name="Devos K.M."/>
            <person name="Dvorak J."/>
        </authorList>
    </citation>
    <scope>NUCLEOTIDE SEQUENCE [LARGE SCALE GENOMIC DNA]</scope>
    <source>
        <strain evidence="2">cv. AL8/78</strain>
    </source>
</reference>
<dbReference type="Gramene" id="AET6Gv20585400.3">
    <property type="protein sequence ID" value="AET6Gv20585400.3"/>
    <property type="gene ID" value="AET6Gv20585400"/>
</dbReference>
<dbReference type="EnsemblPlants" id="AET6Gv20585400.1">
    <property type="protein sequence ID" value="AET6Gv20585400.1"/>
    <property type="gene ID" value="AET6Gv20585400"/>
</dbReference>
<dbReference type="EnsemblPlants" id="AET6Gv20585400.3">
    <property type="protein sequence ID" value="AET6Gv20585400.3"/>
    <property type="gene ID" value="AET6Gv20585400"/>
</dbReference>
<dbReference type="Proteomes" id="UP000015105">
    <property type="component" value="Chromosome 6D"/>
</dbReference>
<protein>
    <submittedName>
        <fullName evidence="2">Uncharacterized protein</fullName>
    </submittedName>
</protein>
<reference evidence="3" key="1">
    <citation type="journal article" date="2014" name="Science">
        <title>Ancient hybridizations among the ancestral genomes of bread wheat.</title>
        <authorList>
            <consortium name="International Wheat Genome Sequencing Consortium,"/>
            <person name="Marcussen T."/>
            <person name="Sandve S.R."/>
            <person name="Heier L."/>
            <person name="Spannagl M."/>
            <person name="Pfeifer M."/>
            <person name="Jakobsen K.S."/>
            <person name="Wulff B.B."/>
            <person name="Steuernagel B."/>
            <person name="Mayer K.F."/>
            <person name="Olsen O.A."/>
        </authorList>
    </citation>
    <scope>NUCLEOTIDE SEQUENCE [LARGE SCALE GENOMIC DNA]</scope>
    <source>
        <strain evidence="3">cv. AL8/78</strain>
    </source>
</reference>
<reference evidence="2" key="5">
    <citation type="journal article" date="2021" name="G3 (Bethesda)">
        <title>Aegilops tauschii genome assembly Aet v5.0 features greater sequence contiguity and improved annotation.</title>
        <authorList>
            <person name="Wang L."/>
            <person name="Zhu T."/>
            <person name="Rodriguez J.C."/>
            <person name="Deal K.R."/>
            <person name="Dubcovsky J."/>
            <person name="McGuire P.E."/>
            <person name="Lux T."/>
            <person name="Spannagl M."/>
            <person name="Mayer K.F.X."/>
            <person name="Baldrich P."/>
            <person name="Meyers B.C."/>
            <person name="Huo N."/>
            <person name="Gu Y.Q."/>
            <person name="Zhou H."/>
            <person name="Devos K.M."/>
            <person name="Bennetzen J.L."/>
            <person name="Unver T."/>
            <person name="Budak H."/>
            <person name="Gulick P.J."/>
            <person name="Galiba G."/>
            <person name="Kalapos B."/>
            <person name="Nelson D.R."/>
            <person name="Li P."/>
            <person name="You F.M."/>
            <person name="Luo M.C."/>
            <person name="Dvorak J."/>
        </authorList>
    </citation>
    <scope>NUCLEOTIDE SEQUENCE [LARGE SCALE GENOMIC DNA]</scope>
    <source>
        <strain evidence="2">cv. AL8/78</strain>
    </source>
</reference>
<organism evidence="2 3">
    <name type="scientific">Aegilops tauschii subsp. strangulata</name>
    <name type="common">Goatgrass</name>
    <dbReference type="NCBI Taxonomy" id="200361"/>
    <lineage>
        <taxon>Eukaryota</taxon>
        <taxon>Viridiplantae</taxon>
        <taxon>Streptophyta</taxon>
        <taxon>Embryophyta</taxon>
        <taxon>Tracheophyta</taxon>
        <taxon>Spermatophyta</taxon>
        <taxon>Magnoliopsida</taxon>
        <taxon>Liliopsida</taxon>
        <taxon>Poales</taxon>
        <taxon>Poaceae</taxon>
        <taxon>BOP clade</taxon>
        <taxon>Pooideae</taxon>
        <taxon>Triticodae</taxon>
        <taxon>Triticeae</taxon>
        <taxon>Triticinae</taxon>
        <taxon>Aegilops</taxon>
    </lineage>
</organism>
<feature type="region of interest" description="Disordered" evidence="1">
    <location>
        <begin position="59"/>
        <end position="112"/>
    </location>
</feature>
<dbReference type="Gramene" id="AET6Gv20585400.1">
    <property type="protein sequence ID" value="AET6Gv20585400.1"/>
    <property type="gene ID" value="AET6Gv20585400"/>
</dbReference>
<sequence>MVHCPLVVAAARTPSRIEGDSGTERLEQPQQWPWTAARCAQTEAASMSAVAAAARASRRRSLSAHVAPLSRSARTRSAPASMMAARSSSRCARRRRRPRRPPRPLAPLEPVGGDLECAVLELRVSEQRGARPPPHSQAE</sequence>
<feature type="compositionally biased region" description="Low complexity" evidence="1">
    <location>
        <begin position="63"/>
        <end position="90"/>
    </location>
</feature>
<reference evidence="3" key="2">
    <citation type="journal article" date="2017" name="Nat. Plants">
        <title>The Aegilops tauschii genome reveals multiple impacts of transposons.</title>
        <authorList>
            <person name="Zhao G."/>
            <person name="Zou C."/>
            <person name="Li K."/>
            <person name="Wang K."/>
            <person name="Li T."/>
            <person name="Gao L."/>
            <person name="Zhang X."/>
            <person name="Wang H."/>
            <person name="Yang Z."/>
            <person name="Liu X."/>
            <person name="Jiang W."/>
            <person name="Mao L."/>
            <person name="Kong X."/>
            <person name="Jiao Y."/>
            <person name="Jia J."/>
        </authorList>
    </citation>
    <scope>NUCLEOTIDE SEQUENCE [LARGE SCALE GENOMIC DNA]</scope>
    <source>
        <strain evidence="3">cv. AL8/78</strain>
    </source>
</reference>
<proteinExistence type="predicted"/>
<accession>A0A453P2N8</accession>
<feature type="compositionally biased region" description="Basic residues" evidence="1">
    <location>
        <begin position="91"/>
        <end position="102"/>
    </location>
</feature>